<dbReference type="EMBL" id="JAAVXB010000013">
    <property type="protein sequence ID" value="NKF24227.1"/>
    <property type="molecule type" value="Genomic_DNA"/>
</dbReference>
<dbReference type="Pfam" id="PF06172">
    <property type="entry name" value="Cupin_5"/>
    <property type="match status" value="1"/>
</dbReference>
<evidence type="ECO:0000259" key="2">
    <source>
        <dbReference type="Pfam" id="PF06172"/>
    </source>
</evidence>
<dbReference type="InterPro" id="IPR011051">
    <property type="entry name" value="RmlC_Cupin_sf"/>
</dbReference>
<dbReference type="PANTHER" id="PTHR33387:SF3">
    <property type="entry name" value="DUF985 DOMAIN-CONTAINING PROTEIN"/>
    <property type="match status" value="1"/>
</dbReference>
<dbReference type="InterPro" id="IPR014710">
    <property type="entry name" value="RmlC-like_jellyroll"/>
</dbReference>
<dbReference type="InterPro" id="IPR039935">
    <property type="entry name" value="YML079W-like"/>
</dbReference>
<reference evidence="3" key="1">
    <citation type="submission" date="2020-03" db="EMBL/GenBank/DDBJ databases">
        <title>Solimonas marina sp. nov., isolated from deep seawater of the Pacific Ocean.</title>
        <authorList>
            <person name="Liu X."/>
            <person name="Lai Q."/>
            <person name="Sun F."/>
            <person name="Gai Y."/>
            <person name="Li G."/>
            <person name="Shao Z."/>
        </authorList>
    </citation>
    <scope>NUCLEOTIDE SEQUENCE</scope>
    <source>
        <strain evidence="3">C16B3</strain>
    </source>
</reference>
<organism evidence="3 4">
    <name type="scientific">Solimonas marina</name>
    <dbReference type="NCBI Taxonomy" id="2714601"/>
    <lineage>
        <taxon>Bacteria</taxon>
        <taxon>Pseudomonadati</taxon>
        <taxon>Pseudomonadota</taxon>
        <taxon>Gammaproteobacteria</taxon>
        <taxon>Nevskiales</taxon>
        <taxon>Nevskiaceae</taxon>
        <taxon>Solimonas</taxon>
    </lineage>
</organism>
<dbReference type="Gene3D" id="2.60.120.10">
    <property type="entry name" value="Jelly Rolls"/>
    <property type="match status" value="1"/>
</dbReference>
<feature type="chain" id="PRO_5037052730" evidence="1">
    <location>
        <begin position="24"/>
        <end position="221"/>
    </location>
</feature>
<accession>A0A969WBQ2</accession>
<dbReference type="Proteomes" id="UP000653472">
    <property type="component" value="Unassembled WGS sequence"/>
</dbReference>
<sequence>MMRRKGAAALLAAALSLGGAAHADGPPQTAAQWIRQLGLQTLDGEGGFFRVLRVSGVEVRAADGRSPASNAIYYLLTPKDPQNHLHWLASDDYQVLIDGGPADYYLFYPDGHVEHRVMGHDVAAGQTPFVAVPADTTKAIVLRSGAPYVLVGSVVTPAWSPKRVRIGAGAAFVERYAGASDWATPAFLRTLIGPNFKQGDHASGKNFAPLEPATDAAGRTP</sequence>
<proteinExistence type="predicted"/>
<evidence type="ECO:0000313" key="3">
    <source>
        <dbReference type="EMBL" id="NKF24227.1"/>
    </source>
</evidence>
<gene>
    <name evidence="3" type="ORF">G7Y82_18090</name>
</gene>
<dbReference type="SUPFAM" id="SSF51182">
    <property type="entry name" value="RmlC-like cupins"/>
    <property type="match status" value="1"/>
</dbReference>
<dbReference type="CDD" id="cd06121">
    <property type="entry name" value="cupin_YML079wp"/>
    <property type="match status" value="1"/>
</dbReference>
<dbReference type="InterPro" id="IPR009327">
    <property type="entry name" value="Cupin_DUF985"/>
</dbReference>
<name>A0A969WBQ2_9GAMM</name>
<comment type="caution">
    <text evidence="3">The sequence shown here is derived from an EMBL/GenBank/DDBJ whole genome shotgun (WGS) entry which is preliminary data.</text>
</comment>
<dbReference type="PANTHER" id="PTHR33387">
    <property type="entry name" value="RMLC-LIKE JELLY ROLL FOLD PROTEIN"/>
    <property type="match status" value="1"/>
</dbReference>
<protein>
    <submittedName>
        <fullName evidence="3">Cupin domain-containing protein</fullName>
    </submittedName>
</protein>
<feature type="signal peptide" evidence="1">
    <location>
        <begin position="1"/>
        <end position="23"/>
    </location>
</feature>
<dbReference type="AlphaFoldDB" id="A0A969WBQ2"/>
<keyword evidence="1" id="KW-0732">Signal</keyword>
<keyword evidence="4" id="KW-1185">Reference proteome</keyword>
<evidence type="ECO:0000313" key="4">
    <source>
        <dbReference type="Proteomes" id="UP000653472"/>
    </source>
</evidence>
<evidence type="ECO:0000256" key="1">
    <source>
        <dbReference type="SAM" id="SignalP"/>
    </source>
</evidence>
<feature type="domain" description="DUF985" evidence="2">
    <location>
        <begin position="32"/>
        <end position="162"/>
    </location>
</feature>